<keyword evidence="2" id="KW-1185">Reference proteome</keyword>
<dbReference type="EMBL" id="BAABDH010000016">
    <property type="protein sequence ID" value="GAA3925223.1"/>
    <property type="molecule type" value="Genomic_DNA"/>
</dbReference>
<gene>
    <name evidence="1" type="ORF">GCM10022406_09080</name>
</gene>
<organism evidence="1 2">
    <name type="scientific">Hymenobacter algoricola</name>
    <dbReference type="NCBI Taxonomy" id="486267"/>
    <lineage>
        <taxon>Bacteria</taxon>
        <taxon>Pseudomonadati</taxon>
        <taxon>Bacteroidota</taxon>
        <taxon>Cytophagia</taxon>
        <taxon>Cytophagales</taxon>
        <taxon>Hymenobacteraceae</taxon>
        <taxon>Hymenobacter</taxon>
    </lineage>
</organism>
<dbReference type="PROSITE" id="PS51257">
    <property type="entry name" value="PROKAR_LIPOPROTEIN"/>
    <property type="match status" value="1"/>
</dbReference>
<accession>A0ABP7MLT2</accession>
<evidence type="ECO:0000313" key="1">
    <source>
        <dbReference type="EMBL" id="GAA3925223.1"/>
    </source>
</evidence>
<name>A0ABP7MLT2_9BACT</name>
<dbReference type="RefSeq" id="WP_345110694.1">
    <property type="nucleotide sequence ID" value="NZ_BAABDH010000016.1"/>
</dbReference>
<sequence length="254" mass="28302">MKAEFSIGRCGWSAALALLLTACAPSYYLTVRPSASAGEGAEDHQMLLAELDSVEMGLSFAHQRTTELLFAAEVRNGSSRPILVDPAQFYCQPSITPAGASAPGGAYFPARVPAIDPELKLRTLADQLSTADRKATGVSAWEWLTIASDLTADLSAPKRKETPKEEYERKVQYDRSLQNFDYSRDQHAQTADRTARELELWQHQMLRRYTLQPGELMRGYIVFPSLNQTARLHISTPVGPHTFTFTFDQKPVKH</sequence>
<protein>
    <recommendedName>
        <fullName evidence="3">Lipoprotein</fullName>
    </recommendedName>
</protein>
<dbReference type="Proteomes" id="UP001499909">
    <property type="component" value="Unassembled WGS sequence"/>
</dbReference>
<evidence type="ECO:0000313" key="2">
    <source>
        <dbReference type="Proteomes" id="UP001499909"/>
    </source>
</evidence>
<comment type="caution">
    <text evidence="1">The sequence shown here is derived from an EMBL/GenBank/DDBJ whole genome shotgun (WGS) entry which is preliminary data.</text>
</comment>
<reference evidence="2" key="1">
    <citation type="journal article" date="2019" name="Int. J. Syst. Evol. Microbiol.">
        <title>The Global Catalogue of Microorganisms (GCM) 10K type strain sequencing project: providing services to taxonomists for standard genome sequencing and annotation.</title>
        <authorList>
            <consortium name="The Broad Institute Genomics Platform"/>
            <consortium name="The Broad Institute Genome Sequencing Center for Infectious Disease"/>
            <person name="Wu L."/>
            <person name="Ma J."/>
        </authorList>
    </citation>
    <scope>NUCLEOTIDE SEQUENCE [LARGE SCALE GENOMIC DNA]</scope>
    <source>
        <strain evidence="2">JCM 17214</strain>
    </source>
</reference>
<proteinExistence type="predicted"/>
<evidence type="ECO:0008006" key="3">
    <source>
        <dbReference type="Google" id="ProtNLM"/>
    </source>
</evidence>